<reference evidence="3" key="1">
    <citation type="submission" date="2019-01" db="EMBL/GenBank/DDBJ databases">
        <title>Genomic analysis of Salicibibacter sp. NKC3-5.</title>
        <authorList>
            <person name="Oh Y.J."/>
        </authorList>
    </citation>
    <scope>NUCLEOTIDE SEQUENCE [LARGE SCALE GENOMIC DNA]</scope>
    <source>
        <strain evidence="3">NKC3-5</strain>
    </source>
</reference>
<protein>
    <submittedName>
        <fullName evidence="2">C4-dicarboxylate ABC transporter</fullName>
    </submittedName>
</protein>
<keyword evidence="3" id="KW-1185">Reference proteome</keyword>
<dbReference type="KEGG" id="sale:EPH95_05640"/>
<dbReference type="AlphaFoldDB" id="A0A514LFS9"/>
<dbReference type="OrthoDB" id="2654589at2"/>
<feature type="transmembrane region" description="Helical" evidence="1">
    <location>
        <begin position="46"/>
        <end position="65"/>
    </location>
</feature>
<name>A0A514LFS9_9BACI</name>
<sequence length="66" mass="6888">MNETTGQWLGWIGIIAAVIGFFAAPIFWGIVAVVLGLIALATPQKALAWIAIGLGAVSLIIIPVLF</sequence>
<organism evidence="2 3">
    <name type="scientific">Salicibibacter halophilus</name>
    <dbReference type="NCBI Taxonomy" id="2502791"/>
    <lineage>
        <taxon>Bacteria</taxon>
        <taxon>Bacillati</taxon>
        <taxon>Bacillota</taxon>
        <taxon>Bacilli</taxon>
        <taxon>Bacillales</taxon>
        <taxon>Bacillaceae</taxon>
        <taxon>Salicibibacter</taxon>
    </lineage>
</organism>
<keyword evidence="1" id="KW-0812">Transmembrane</keyword>
<dbReference type="RefSeq" id="WP_142088062.1">
    <property type="nucleotide sequence ID" value="NZ_CP035485.1"/>
</dbReference>
<proteinExistence type="predicted"/>
<keyword evidence="1" id="KW-0472">Membrane</keyword>
<evidence type="ECO:0000256" key="1">
    <source>
        <dbReference type="SAM" id="Phobius"/>
    </source>
</evidence>
<keyword evidence="1" id="KW-1133">Transmembrane helix</keyword>
<evidence type="ECO:0000313" key="2">
    <source>
        <dbReference type="EMBL" id="QDI90722.1"/>
    </source>
</evidence>
<dbReference type="EMBL" id="CP035485">
    <property type="protein sequence ID" value="QDI90722.1"/>
    <property type="molecule type" value="Genomic_DNA"/>
</dbReference>
<accession>A0A514LFS9</accession>
<dbReference type="Proteomes" id="UP000319756">
    <property type="component" value="Chromosome"/>
</dbReference>
<feature type="transmembrane region" description="Helical" evidence="1">
    <location>
        <begin position="12"/>
        <end position="39"/>
    </location>
</feature>
<evidence type="ECO:0000313" key="3">
    <source>
        <dbReference type="Proteomes" id="UP000319756"/>
    </source>
</evidence>
<gene>
    <name evidence="2" type="ORF">EPH95_05640</name>
</gene>